<feature type="region of interest" description="Disordered" evidence="2">
    <location>
        <begin position="1"/>
        <end position="34"/>
    </location>
</feature>
<evidence type="ECO:0000256" key="2">
    <source>
        <dbReference type="SAM" id="MobiDB-lite"/>
    </source>
</evidence>
<feature type="non-terminal residue" evidence="4">
    <location>
        <position position="163"/>
    </location>
</feature>
<evidence type="ECO:0000256" key="1">
    <source>
        <dbReference type="PROSITE-ProRule" id="PRU01211"/>
    </source>
</evidence>
<gene>
    <name evidence="4" type="primary">ORF55495</name>
</gene>
<dbReference type="EMBL" id="HACG01018709">
    <property type="protein sequence ID" value="CEK65574.1"/>
    <property type="molecule type" value="Transcribed_RNA"/>
</dbReference>
<organism evidence="4">
    <name type="scientific">Arion vulgaris</name>
    <dbReference type="NCBI Taxonomy" id="1028688"/>
    <lineage>
        <taxon>Eukaryota</taxon>
        <taxon>Metazoa</taxon>
        <taxon>Spiralia</taxon>
        <taxon>Lophotrochozoa</taxon>
        <taxon>Mollusca</taxon>
        <taxon>Gastropoda</taxon>
        <taxon>Heterobranchia</taxon>
        <taxon>Euthyneura</taxon>
        <taxon>Panpulmonata</taxon>
        <taxon>Eupulmonata</taxon>
        <taxon>Stylommatophora</taxon>
        <taxon>Helicina</taxon>
        <taxon>Arionoidea</taxon>
        <taxon>Arionidae</taxon>
        <taxon>Arion</taxon>
    </lineage>
</organism>
<feature type="domain" description="Peptidase M12A" evidence="3">
    <location>
        <begin position="67"/>
        <end position="163"/>
    </location>
</feature>
<dbReference type="InterPro" id="IPR001506">
    <property type="entry name" value="Peptidase_M12A"/>
</dbReference>
<dbReference type="PROSITE" id="PS51864">
    <property type="entry name" value="ASTACIN"/>
    <property type="match status" value="1"/>
</dbReference>
<evidence type="ECO:0000313" key="4">
    <source>
        <dbReference type="EMBL" id="CEK65574.1"/>
    </source>
</evidence>
<dbReference type="GO" id="GO:0006508">
    <property type="term" value="P:proteolysis"/>
    <property type="evidence" value="ECO:0007669"/>
    <property type="project" value="InterPro"/>
</dbReference>
<dbReference type="GO" id="GO:0004222">
    <property type="term" value="F:metalloendopeptidase activity"/>
    <property type="evidence" value="ECO:0007669"/>
    <property type="project" value="InterPro"/>
</dbReference>
<comment type="caution">
    <text evidence="1">Lacks conserved residue(s) required for the propagation of feature annotation.</text>
</comment>
<dbReference type="Gene3D" id="3.40.390.10">
    <property type="entry name" value="Collagenase (Catalytic Domain)"/>
    <property type="match status" value="1"/>
</dbReference>
<name>A0A0B6ZAF3_9EUPU</name>
<feature type="compositionally biased region" description="Basic and acidic residues" evidence="2">
    <location>
        <begin position="20"/>
        <end position="30"/>
    </location>
</feature>
<evidence type="ECO:0000259" key="3">
    <source>
        <dbReference type="PROSITE" id="PS51864"/>
    </source>
</evidence>
<accession>A0A0B6ZAF3</accession>
<proteinExistence type="predicted"/>
<feature type="non-terminal residue" evidence="4">
    <location>
        <position position="1"/>
    </location>
</feature>
<sequence length="163" mass="18419">SSDQEKGQDAHQQMVTQDDDSLHPRVRRESTSGNFPTTSYIETVLSSPDNALGISFMELAHARREKRGTKYSTKHWPHDIPYVIHPSYTAQGAKYTEILKRVLQTIMDNLCVVYHDVTNTWDPKNNNWFKENGFTNNAYLLFKDGSGCSASGYNPDGGPSNVY</sequence>
<protein>
    <recommendedName>
        <fullName evidence="3">Peptidase M12A domain-containing protein</fullName>
    </recommendedName>
</protein>
<dbReference type="AlphaFoldDB" id="A0A0B6ZAF3"/>
<dbReference type="InterPro" id="IPR024079">
    <property type="entry name" value="MetalloPept_cat_dom_sf"/>
</dbReference>
<reference evidence="4" key="1">
    <citation type="submission" date="2014-12" db="EMBL/GenBank/DDBJ databases">
        <title>Insight into the proteome of Arion vulgaris.</title>
        <authorList>
            <person name="Aradska J."/>
            <person name="Bulat T."/>
            <person name="Smidak R."/>
            <person name="Sarate P."/>
            <person name="Gangsoo J."/>
            <person name="Sialana F."/>
            <person name="Bilban M."/>
            <person name="Lubec G."/>
        </authorList>
    </citation>
    <scope>NUCLEOTIDE SEQUENCE</scope>
    <source>
        <tissue evidence="4">Skin</tissue>
    </source>
</reference>